<evidence type="ECO:0000313" key="3">
    <source>
        <dbReference type="Proteomes" id="UP000594261"/>
    </source>
</evidence>
<dbReference type="Proteomes" id="UP000594261">
    <property type="component" value="Chromosome 5"/>
</dbReference>
<dbReference type="SUPFAM" id="SSF158230">
    <property type="entry name" value="PRP4-like"/>
    <property type="match status" value="1"/>
</dbReference>
<evidence type="ECO:0000313" key="2">
    <source>
        <dbReference type="EnsemblPlants" id="QL05p082994:mrna"/>
    </source>
</evidence>
<proteinExistence type="predicted"/>
<dbReference type="InterPro" id="IPR014906">
    <property type="entry name" value="PRP4-like"/>
</dbReference>
<organism evidence="2 3">
    <name type="scientific">Quercus lobata</name>
    <name type="common">Valley oak</name>
    <dbReference type="NCBI Taxonomy" id="97700"/>
    <lineage>
        <taxon>Eukaryota</taxon>
        <taxon>Viridiplantae</taxon>
        <taxon>Streptophyta</taxon>
        <taxon>Embryophyta</taxon>
        <taxon>Tracheophyta</taxon>
        <taxon>Spermatophyta</taxon>
        <taxon>Magnoliopsida</taxon>
        <taxon>eudicotyledons</taxon>
        <taxon>Gunneridae</taxon>
        <taxon>Pentapetalae</taxon>
        <taxon>rosids</taxon>
        <taxon>fabids</taxon>
        <taxon>Fagales</taxon>
        <taxon>Fagaceae</taxon>
        <taxon>Quercus</taxon>
    </lineage>
</organism>
<sequence>MQHLSQAQHSTTPRLAIFILTVPQAESFIMKLCVKALGVPTITYDMAVQTRLLHKLGEPIILFGEKEMERHDRVDIAKNSLPLAASCITLVQRKRNDLNEDMDADAELDWGLKQEGIFIGEHWALFGCSFSRHGKVL</sequence>
<dbReference type="InterPro" id="IPR036285">
    <property type="entry name" value="PRP4-like_sf"/>
</dbReference>
<reference evidence="2" key="2">
    <citation type="submission" date="2021-01" db="UniProtKB">
        <authorList>
            <consortium name="EnsemblPlants"/>
        </authorList>
    </citation>
    <scope>IDENTIFICATION</scope>
</reference>
<dbReference type="Pfam" id="PF08799">
    <property type="entry name" value="PRP4"/>
    <property type="match status" value="1"/>
</dbReference>
<protein>
    <recommendedName>
        <fullName evidence="1">Pre-mRNA processing factor 4 (PRP4)-like domain-containing protein</fullName>
    </recommendedName>
</protein>
<dbReference type="EMBL" id="LRBV02000005">
    <property type="status" value="NOT_ANNOTATED_CDS"/>
    <property type="molecule type" value="Genomic_DNA"/>
</dbReference>
<feature type="domain" description="Pre-mRNA processing factor 4 (PRP4)-like" evidence="1">
    <location>
        <begin position="51"/>
        <end position="73"/>
    </location>
</feature>
<dbReference type="AlphaFoldDB" id="A0A7N2LUF2"/>
<accession>A0A7N2LUF2</accession>
<name>A0A7N2LUF2_QUELO</name>
<reference evidence="2 3" key="1">
    <citation type="journal article" date="2016" name="G3 (Bethesda)">
        <title>First Draft Assembly and Annotation of the Genome of a California Endemic Oak Quercus lobata Nee (Fagaceae).</title>
        <authorList>
            <person name="Sork V.L."/>
            <person name="Fitz-Gibbon S.T."/>
            <person name="Puiu D."/>
            <person name="Crepeau M."/>
            <person name="Gugger P.F."/>
            <person name="Sherman R."/>
            <person name="Stevens K."/>
            <person name="Langley C.H."/>
            <person name="Pellegrini M."/>
            <person name="Salzberg S.L."/>
        </authorList>
    </citation>
    <scope>NUCLEOTIDE SEQUENCE [LARGE SCALE GENOMIC DNA]</scope>
    <source>
        <strain evidence="2 3">cv. SW786</strain>
    </source>
</reference>
<dbReference type="InParanoid" id="A0A7N2LUF2"/>
<keyword evidence="3" id="KW-1185">Reference proteome</keyword>
<dbReference type="Gramene" id="QL05p082994:mrna">
    <property type="protein sequence ID" value="QL05p082994:mrna"/>
    <property type="gene ID" value="QL05p082994"/>
</dbReference>
<dbReference type="EnsemblPlants" id="QL05p082994:mrna">
    <property type="protein sequence ID" value="QL05p082994:mrna"/>
    <property type="gene ID" value="QL05p082994"/>
</dbReference>
<evidence type="ECO:0000259" key="1">
    <source>
        <dbReference type="Pfam" id="PF08799"/>
    </source>
</evidence>